<dbReference type="AlphaFoldDB" id="A0A518G9I6"/>
<keyword evidence="3" id="KW-1185">Reference proteome</keyword>
<name>A0A518G9I6_9BACT</name>
<proteinExistence type="predicted"/>
<keyword evidence="1" id="KW-1133">Transmembrane helix</keyword>
<feature type="transmembrane region" description="Helical" evidence="1">
    <location>
        <begin position="54"/>
        <end position="75"/>
    </location>
</feature>
<gene>
    <name evidence="2" type="ORF">Q31a_35780</name>
</gene>
<evidence type="ECO:0000313" key="2">
    <source>
        <dbReference type="EMBL" id="QDV25255.1"/>
    </source>
</evidence>
<dbReference type="EMBL" id="CP036298">
    <property type="protein sequence ID" value="QDV25255.1"/>
    <property type="molecule type" value="Genomic_DNA"/>
</dbReference>
<evidence type="ECO:0000313" key="3">
    <source>
        <dbReference type="Proteomes" id="UP000318017"/>
    </source>
</evidence>
<dbReference type="Proteomes" id="UP000318017">
    <property type="component" value="Chromosome"/>
</dbReference>
<reference evidence="2 3" key="1">
    <citation type="submission" date="2019-02" db="EMBL/GenBank/DDBJ databases">
        <title>Deep-cultivation of Planctomycetes and their phenomic and genomic characterization uncovers novel biology.</title>
        <authorList>
            <person name="Wiegand S."/>
            <person name="Jogler M."/>
            <person name="Boedeker C."/>
            <person name="Pinto D."/>
            <person name="Vollmers J."/>
            <person name="Rivas-Marin E."/>
            <person name="Kohn T."/>
            <person name="Peeters S.H."/>
            <person name="Heuer A."/>
            <person name="Rast P."/>
            <person name="Oberbeckmann S."/>
            <person name="Bunk B."/>
            <person name="Jeske O."/>
            <person name="Meyerdierks A."/>
            <person name="Storesund J.E."/>
            <person name="Kallscheuer N."/>
            <person name="Luecker S."/>
            <person name="Lage O.M."/>
            <person name="Pohl T."/>
            <person name="Merkel B.J."/>
            <person name="Hornburger P."/>
            <person name="Mueller R.-W."/>
            <person name="Bruemmer F."/>
            <person name="Labrenz M."/>
            <person name="Spormann A.M."/>
            <person name="Op den Camp H."/>
            <person name="Overmann J."/>
            <person name="Amann R."/>
            <person name="Jetten M.S.M."/>
            <person name="Mascher T."/>
            <person name="Medema M.H."/>
            <person name="Devos D.P."/>
            <person name="Kaster A.-K."/>
            <person name="Ovreas L."/>
            <person name="Rohde M."/>
            <person name="Galperin M.Y."/>
            <person name="Jogler C."/>
        </authorList>
    </citation>
    <scope>NUCLEOTIDE SEQUENCE [LARGE SCALE GENOMIC DNA]</scope>
    <source>
        <strain evidence="2 3">Q31a</strain>
    </source>
</reference>
<keyword evidence="1" id="KW-0812">Transmembrane</keyword>
<evidence type="ECO:0000256" key="1">
    <source>
        <dbReference type="SAM" id="Phobius"/>
    </source>
</evidence>
<feature type="transmembrane region" description="Helical" evidence="1">
    <location>
        <begin position="154"/>
        <end position="178"/>
    </location>
</feature>
<dbReference type="KEGG" id="ahel:Q31a_35780"/>
<feature type="transmembrane region" description="Helical" evidence="1">
    <location>
        <begin position="26"/>
        <end position="42"/>
    </location>
</feature>
<feature type="transmembrane region" description="Helical" evidence="1">
    <location>
        <begin position="123"/>
        <end position="148"/>
    </location>
</feature>
<keyword evidence="1" id="KW-0472">Membrane</keyword>
<feature type="transmembrane region" description="Helical" evidence="1">
    <location>
        <begin position="199"/>
        <end position="226"/>
    </location>
</feature>
<organism evidence="2 3">
    <name type="scientific">Aureliella helgolandensis</name>
    <dbReference type="NCBI Taxonomy" id="2527968"/>
    <lineage>
        <taxon>Bacteria</taxon>
        <taxon>Pseudomonadati</taxon>
        <taxon>Planctomycetota</taxon>
        <taxon>Planctomycetia</taxon>
        <taxon>Pirellulales</taxon>
        <taxon>Pirellulaceae</taxon>
        <taxon>Aureliella</taxon>
    </lineage>
</organism>
<accession>A0A518G9I6</accession>
<dbReference type="RefSeq" id="WP_145080075.1">
    <property type="nucleotide sequence ID" value="NZ_CP036298.1"/>
</dbReference>
<sequence>MKRALLCLSFAIPLLGLASSPPETMALLYSLFGLVWIFRSRLRRLYDRVSVSRSVKVVVLFLAAGMTTEVLAWSNNYLKAVEQPALFHPQLIPDLMIGLGFYGGWAFAWLVALQWFRFSVAEAFVVTGFQGIFFEQLGAVFLLMVAMFATTPVVSVVLGFYVFLVHGSIVAIALTPVLRENTVTGAGSTVRSEQSSHWARYPVVIVLMVALAFAGCAMVELTATLFGGLPEKKSIVEHPFW</sequence>
<feature type="transmembrane region" description="Helical" evidence="1">
    <location>
        <begin position="95"/>
        <end position="116"/>
    </location>
</feature>
<protein>
    <submittedName>
        <fullName evidence="2">Uncharacterized protein</fullName>
    </submittedName>
</protein>